<evidence type="ECO:0000313" key="10">
    <source>
        <dbReference type="Proteomes" id="UP000000238"/>
    </source>
</evidence>
<evidence type="ECO:0000256" key="7">
    <source>
        <dbReference type="SAM" id="Phobius"/>
    </source>
</evidence>
<feature type="transmembrane region" description="Helical" evidence="7">
    <location>
        <begin position="229"/>
        <end position="252"/>
    </location>
</feature>
<protein>
    <submittedName>
        <fullName evidence="9">Major facilitator superfamily protein</fullName>
    </submittedName>
</protein>
<dbReference type="EMBL" id="CP000155">
    <property type="protein sequence ID" value="ABC30382.1"/>
    <property type="molecule type" value="Genomic_DNA"/>
</dbReference>
<feature type="transmembrane region" description="Helical" evidence="7">
    <location>
        <begin position="186"/>
        <end position="208"/>
    </location>
</feature>
<dbReference type="eggNOG" id="COG2814">
    <property type="taxonomic scope" value="Bacteria"/>
</dbReference>
<dbReference type="InterPro" id="IPR050189">
    <property type="entry name" value="MFS_Efflux_Transporters"/>
</dbReference>
<dbReference type="PANTHER" id="PTHR43124:SF3">
    <property type="entry name" value="CHLORAMPHENICOL EFFLUX PUMP RV0191"/>
    <property type="match status" value="1"/>
</dbReference>
<feature type="transmembrane region" description="Helical" evidence="7">
    <location>
        <begin position="539"/>
        <end position="561"/>
    </location>
</feature>
<feature type="domain" description="Major facilitator superfamily (MFS) profile" evidence="8">
    <location>
        <begin position="326"/>
        <end position="722"/>
    </location>
</feature>
<dbReference type="GO" id="GO:0022857">
    <property type="term" value="F:transmembrane transporter activity"/>
    <property type="evidence" value="ECO:0007669"/>
    <property type="project" value="InterPro"/>
</dbReference>
<dbReference type="InterPro" id="IPR036259">
    <property type="entry name" value="MFS_trans_sf"/>
</dbReference>
<feature type="transmembrane region" description="Helical" evidence="7">
    <location>
        <begin position="606"/>
        <end position="628"/>
    </location>
</feature>
<dbReference type="Gene3D" id="1.20.1250.20">
    <property type="entry name" value="MFS general substrate transporter like domains"/>
    <property type="match status" value="1"/>
</dbReference>
<feature type="transmembrane region" description="Helical" evidence="7">
    <location>
        <begin position="699"/>
        <end position="718"/>
    </location>
</feature>
<feature type="transmembrane region" description="Helical" evidence="7">
    <location>
        <begin position="425"/>
        <end position="443"/>
    </location>
</feature>
<dbReference type="GO" id="GO:0005886">
    <property type="term" value="C:plasma membrane"/>
    <property type="evidence" value="ECO:0007669"/>
    <property type="project" value="UniProtKB-SubCell"/>
</dbReference>
<evidence type="ECO:0000256" key="3">
    <source>
        <dbReference type="ARBA" id="ARBA00022692"/>
    </source>
</evidence>
<dbReference type="AlphaFoldDB" id="Q2SG42"/>
<gene>
    <name evidence="9" type="ordered locus">HCH_03642</name>
</gene>
<dbReference type="InterPro" id="IPR011701">
    <property type="entry name" value="MFS"/>
</dbReference>
<name>Q2SG42_HAHCH</name>
<keyword evidence="2" id="KW-1003">Cell membrane</keyword>
<feature type="transmembrane region" description="Helical" evidence="7">
    <location>
        <begin position="482"/>
        <end position="504"/>
    </location>
</feature>
<dbReference type="OrthoDB" id="7786710at2"/>
<feature type="transmembrane region" description="Helical" evidence="7">
    <location>
        <begin position="331"/>
        <end position="350"/>
    </location>
</feature>
<evidence type="ECO:0000259" key="8">
    <source>
        <dbReference type="PROSITE" id="PS50850"/>
    </source>
</evidence>
<dbReference type="STRING" id="349521.HCH_03642"/>
<dbReference type="KEGG" id="hch:HCH_03642"/>
<reference evidence="9 10" key="1">
    <citation type="journal article" date="2005" name="Nucleic Acids Res.">
        <title>Genomic blueprint of Hahella chejuensis, a marine microbe producing an algicidal agent.</title>
        <authorList>
            <person name="Jeong H."/>
            <person name="Yim J.H."/>
            <person name="Lee C."/>
            <person name="Choi S.-H."/>
            <person name="Park Y.K."/>
            <person name="Yoon S.H."/>
            <person name="Hur C.-G."/>
            <person name="Kang H.-Y."/>
            <person name="Kim D."/>
            <person name="Lee H.H."/>
            <person name="Park K.H."/>
            <person name="Park S.-H."/>
            <person name="Park H.-S."/>
            <person name="Lee H.K."/>
            <person name="Oh T.K."/>
            <person name="Kim J.F."/>
        </authorList>
    </citation>
    <scope>NUCLEOTIDE SEQUENCE [LARGE SCALE GENOMIC DNA]</scope>
    <source>
        <strain evidence="9 10">KCTC 2396</strain>
    </source>
</reference>
<feature type="region of interest" description="Disordered" evidence="6">
    <location>
        <begin position="722"/>
        <end position="759"/>
    </location>
</feature>
<dbReference type="SUPFAM" id="SSF103473">
    <property type="entry name" value="MFS general substrate transporter"/>
    <property type="match status" value="1"/>
</dbReference>
<dbReference type="HOGENOM" id="CLU_017087_0_0_6"/>
<evidence type="ECO:0000256" key="2">
    <source>
        <dbReference type="ARBA" id="ARBA00022475"/>
    </source>
</evidence>
<proteinExistence type="predicted"/>
<evidence type="ECO:0000256" key="4">
    <source>
        <dbReference type="ARBA" id="ARBA00022989"/>
    </source>
</evidence>
<feature type="transmembrane region" description="Helical" evidence="7">
    <location>
        <begin position="576"/>
        <end position="594"/>
    </location>
</feature>
<sequence length="759" mass="80477">MDALNPMRFSARMTLLLILTLPLSAFLSYVVFERLHEQHFLSASMFEAGIKEIRFQNATDLEDLSQRQTELSEKLRATAVFKAVTQKTGQQSGDASSVFGLELALARNGVVTLSTNANQIGADLPNAYRLKKLPDDELKYASTQDHFQIILPPAQPESGVTAMVTLDKAVTAANGEQRERQMWESLARGFAAGFAVLAGMTLLLIVLNRVANTSVEEGDGKGARRFARLVRAGAGILTAASAHGALFVTAWLAIQADLTSAQGETAYSGPDFIALVADNATIMLIALLIAVEMSVVLFAGRTPTEPSQTADNAPSVPTPEASELYKAMRPAIFLFLFGVDLSMSILPLHMERLYEIIPGVSREFALGLPVAVEFLCVGVAIFVSGAWLDRKGWVPPFAVGLLLTLAGGLYSWLAPDALQFVLSRAILGFGYGLTLLAAQGFVVRHTDTRTKTQGLAHLFAGLYSGSICGAATGALIAERFGYEAVFLTGALLVFTVVAYAVIYLRRGASGPAAPKAPAPSSSAHGGEITIWRFLGDRNVIAVSLLSSLPAAIAAIGFMHYFTPVYLSRIGAPEAKIGQILMLFGLCMTFLGPVVGRLADRMPSKKIPIFIGGLLGSAAFLSFIGLQGVAATSCAVILLGLSNCFVLSSQSAYVLHLDVSKKLGEGKALGLFRASSRIGQMLGPMLFAGLVGLSDIRYGVAVLGGAYLITVILFQLLAARETPAGDSGKAGESLTPAEPRSQRPPSRHSQSAISSRSKTA</sequence>
<evidence type="ECO:0000256" key="1">
    <source>
        <dbReference type="ARBA" id="ARBA00004651"/>
    </source>
</evidence>
<feature type="compositionally biased region" description="Low complexity" evidence="6">
    <location>
        <begin position="742"/>
        <end position="759"/>
    </location>
</feature>
<evidence type="ECO:0000256" key="5">
    <source>
        <dbReference type="ARBA" id="ARBA00023136"/>
    </source>
</evidence>
<keyword evidence="10" id="KW-1185">Reference proteome</keyword>
<dbReference type="PROSITE" id="PS50850">
    <property type="entry name" value="MFS"/>
    <property type="match status" value="1"/>
</dbReference>
<feature type="transmembrane region" description="Helical" evidence="7">
    <location>
        <begin position="677"/>
        <end position="693"/>
    </location>
</feature>
<feature type="transmembrane region" description="Helical" evidence="7">
    <location>
        <begin position="393"/>
        <end position="413"/>
    </location>
</feature>
<accession>Q2SG42</accession>
<keyword evidence="5 7" id="KW-0472">Membrane</keyword>
<evidence type="ECO:0000313" key="9">
    <source>
        <dbReference type="EMBL" id="ABC30382.1"/>
    </source>
</evidence>
<keyword evidence="4 7" id="KW-1133">Transmembrane helix</keyword>
<dbReference type="PANTHER" id="PTHR43124">
    <property type="entry name" value="PURINE EFFLUX PUMP PBUE"/>
    <property type="match status" value="1"/>
</dbReference>
<dbReference type="Proteomes" id="UP000000238">
    <property type="component" value="Chromosome"/>
</dbReference>
<evidence type="ECO:0000256" key="6">
    <source>
        <dbReference type="SAM" id="MobiDB-lite"/>
    </source>
</evidence>
<feature type="transmembrane region" description="Helical" evidence="7">
    <location>
        <begin position="272"/>
        <end position="299"/>
    </location>
</feature>
<feature type="transmembrane region" description="Helical" evidence="7">
    <location>
        <begin position="634"/>
        <end position="656"/>
    </location>
</feature>
<feature type="transmembrane region" description="Helical" evidence="7">
    <location>
        <begin position="455"/>
        <end position="476"/>
    </location>
</feature>
<dbReference type="Pfam" id="PF07690">
    <property type="entry name" value="MFS_1"/>
    <property type="match status" value="1"/>
</dbReference>
<keyword evidence="3 7" id="KW-0812">Transmembrane</keyword>
<feature type="transmembrane region" description="Helical" evidence="7">
    <location>
        <begin position="370"/>
        <end position="388"/>
    </location>
</feature>
<dbReference type="RefSeq" id="WP_011397450.1">
    <property type="nucleotide sequence ID" value="NC_007645.1"/>
</dbReference>
<organism evidence="9 10">
    <name type="scientific">Hahella chejuensis (strain KCTC 2396)</name>
    <dbReference type="NCBI Taxonomy" id="349521"/>
    <lineage>
        <taxon>Bacteria</taxon>
        <taxon>Pseudomonadati</taxon>
        <taxon>Pseudomonadota</taxon>
        <taxon>Gammaproteobacteria</taxon>
        <taxon>Oceanospirillales</taxon>
        <taxon>Hahellaceae</taxon>
        <taxon>Hahella</taxon>
    </lineage>
</organism>
<comment type="subcellular location">
    <subcellularLocation>
        <location evidence="1">Cell membrane</location>
        <topology evidence="1">Multi-pass membrane protein</topology>
    </subcellularLocation>
</comment>
<dbReference type="InterPro" id="IPR020846">
    <property type="entry name" value="MFS_dom"/>
</dbReference>